<name>A0A4Z0C0W8_9BURK</name>
<comment type="caution">
    <text evidence="2">The sequence shown here is derived from an EMBL/GenBank/DDBJ whole genome shotgun (WGS) entry which is preliminary data.</text>
</comment>
<dbReference type="Proteomes" id="UP000298180">
    <property type="component" value="Unassembled WGS sequence"/>
</dbReference>
<reference evidence="2 3" key="1">
    <citation type="submission" date="2019-03" db="EMBL/GenBank/DDBJ databases">
        <title>Ramlibacter henchirensis DSM 14656, whole genome shotgun sequence.</title>
        <authorList>
            <person name="Zhang X."/>
            <person name="Feng G."/>
            <person name="Zhu H."/>
        </authorList>
    </citation>
    <scope>NUCLEOTIDE SEQUENCE [LARGE SCALE GENOMIC DNA]</scope>
    <source>
        <strain evidence="2 3">DSM 14656</strain>
    </source>
</reference>
<proteinExistence type="predicted"/>
<evidence type="ECO:0000313" key="2">
    <source>
        <dbReference type="EMBL" id="TFZ05173.1"/>
    </source>
</evidence>
<keyword evidence="3" id="KW-1185">Reference proteome</keyword>
<feature type="transmembrane region" description="Helical" evidence="1">
    <location>
        <begin position="21"/>
        <end position="41"/>
    </location>
</feature>
<evidence type="ECO:0000313" key="3">
    <source>
        <dbReference type="Proteomes" id="UP000298180"/>
    </source>
</evidence>
<keyword evidence="1" id="KW-1133">Transmembrane helix</keyword>
<gene>
    <name evidence="2" type="ORF">EZ313_00375</name>
</gene>
<sequence length="60" mass="6639">MQPPTPPDRPHGRIRRFAARWAGVLVAALVLLALSQALWWWETWPVRRLLDAPAAGGGQG</sequence>
<dbReference type="AlphaFoldDB" id="A0A4Z0C0W8"/>
<dbReference type="EMBL" id="SMLM01000001">
    <property type="protein sequence ID" value="TFZ05173.1"/>
    <property type="molecule type" value="Genomic_DNA"/>
</dbReference>
<keyword evidence="1" id="KW-0472">Membrane</keyword>
<organism evidence="2 3">
    <name type="scientific">Ramlibacter henchirensis</name>
    <dbReference type="NCBI Taxonomy" id="204072"/>
    <lineage>
        <taxon>Bacteria</taxon>
        <taxon>Pseudomonadati</taxon>
        <taxon>Pseudomonadota</taxon>
        <taxon>Betaproteobacteria</taxon>
        <taxon>Burkholderiales</taxon>
        <taxon>Comamonadaceae</taxon>
        <taxon>Ramlibacter</taxon>
    </lineage>
</organism>
<evidence type="ECO:0000256" key="1">
    <source>
        <dbReference type="SAM" id="Phobius"/>
    </source>
</evidence>
<keyword evidence="1" id="KW-0812">Transmembrane</keyword>
<dbReference type="RefSeq" id="WP_135261254.1">
    <property type="nucleotide sequence ID" value="NZ_SMLM01000001.1"/>
</dbReference>
<protein>
    <submittedName>
        <fullName evidence="2">Uncharacterized protein</fullName>
    </submittedName>
</protein>
<accession>A0A4Z0C0W8</accession>